<dbReference type="Proteomes" id="UP000827976">
    <property type="component" value="Chromosome 1"/>
</dbReference>
<dbReference type="EMBL" id="CM037011">
    <property type="protein sequence ID" value="KAH7692923.1"/>
    <property type="molecule type" value="Genomic_DNA"/>
</dbReference>
<protein>
    <submittedName>
        <fullName evidence="1">Uncharacterized protein</fullName>
    </submittedName>
</protein>
<sequence length="297" mass="33583">MGSVLWPHIWCFPYLTNIKQSFTWIPSLTASPSSSAMRLSTRLITSGIKVPVATPGQKWRSVLLLHHHHLHVHMVHKPRVSFTKASSRAPETASRISTYTNDIRIRQVDQMPATPQTKAQDLEEKIERVIYWFRFMTFLGIFGSLVGSILCFLKGCRYVMDSFAEYFFSGGKVILMLVEAIDIYLIGTVMLVFGMGLYELFISNFDIAKKFYYRSNLLGMFVLPERPKWLEIKSVNELKTKVGHVIVLVLLVGLFEKSKKVAIGTPMDLLCFAASILVSSGGLYLLSLLLNARSGHE</sequence>
<name>A0ACB7WVT2_DIOAL</name>
<evidence type="ECO:0000313" key="2">
    <source>
        <dbReference type="Proteomes" id="UP000827976"/>
    </source>
</evidence>
<keyword evidence="2" id="KW-1185">Reference proteome</keyword>
<gene>
    <name evidence="1" type="ORF">IHE45_01G097900</name>
</gene>
<organism evidence="1 2">
    <name type="scientific">Dioscorea alata</name>
    <name type="common">Purple yam</name>
    <dbReference type="NCBI Taxonomy" id="55571"/>
    <lineage>
        <taxon>Eukaryota</taxon>
        <taxon>Viridiplantae</taxon>
        <taxon>Streptophyta</taxon>
        <taxon>Embryophyta</taxon>
        <taxon>Tracheophyta</taxon>
        <taxon>Spermatophyta</taxon>
        <taxon>Magnoliopsida</taxon>
        <taxon>Liliopsida</taxon>
        <taxon>Dioscoreales</taxon>
        <taxon>Dioscoreaceae</taxon>
        <taxon>Dioscorea</taxon>
    </lineage>
</organism>
<accession>A0ACB7WVT2</accession>
<reference evidence="2" key="1">
    <citation type="journal article" date="2022" name="Nat. Commun.">
        <title>Chromosome evolution and the genetic basis of agronomically important traits in greater yam.</title>
        <authorList>
            <person name="Bredeson J.V."/>
            <person name="Lyons J.B."/>
            <person name="Oniyinde I.O."/>
            <person name="Okereke N.R."/>
            <person name="Kolade O."/>
            <person name="Nnabue I."/>
            <person name="Nwadili C.O."/>
            <person name="Hribova E."/>
            <person name="Parker M."/>
            <person name="Nwogha J."/>
            <person name="Shu S."/>
            <person name="Carlson J."/>
            <person name="Kariba R."/>
            <person name="Muthemba S."/>
            <person name="Knop K."/>
            <person name="Barton G.J."/>
            <person name="Sherwood A.V."/>
            <person name="Lopez-Montes A."/>
            <person name="Asiedu R."/>
            <person name="Jamnadass R."/>
            <person name="Muchugi A."/>
            <person name="Goodstein D."/>
            <person name="Egesi C.N."/>
            <person name="Featherston J."/>
            <person name="Asfaw A."/>
            <person name="Simpson G.G."/>
            <person name="Dolezel J."/>
            <person name="Hendre P.S."/>
            <person name="Van Deynze A."/>
            <person name="Kumar P.L."/>
            <person name="Obidiegwu J.E."/>
            <person name="Bhattacharjee R."/>
            <person name="Rokhsar D.S."/>
        </authorList>
    </citation>
    <scope>NUCLEOTIDE SEQUENCE [LARGE SCALE GENOMIC DNA]</scope>
    <source>
        <strain evidence="2">cv. TDa95/00328</strain>
    </source>
</reference>
<comment type="caution">
    <text evidence="1">The sequence shown here is derived from an EMBL/GenBank/DDBJ whole genome shotgun (WGS) entry which is preliminary data.</text>
</comment>
<proteinExistence type="predicted"/>
<evidence type="ECO:0000313" key="1">
    <source>
        <dbReference type="EMBL" id="KAH7692923.1"/>
    </source>
</evidence>